<accession>A0A0M0KDQ2</accession>
<dbReference type="PATRIC" id="fig|136160.3.peg.4230"/>
<feature type="transmembrane region" description="Helical" evidence="1">
    <location>
        <begin position="52"/>
        <end position="75"/>
    </location>
</feature>
<proteinExistence type="predicted"/>
<feature type="transmembrane region" description="Helical" evidence="1">
    <location>
        <begin position="215"/>
        <end position="241"/>
    </location>
</feature>
<accession>A0A4Y7WTJ3</accession>
<dbReference type="GeneID" id="87596011"/>
<dbReference type="AlphaFoldDB" id="A0A0M0KDQ2"/>
<dbReference type="PANTHER" id="PTHR37305">
    <property type="entry name" value="INTEGRAL MEMBRANE PROTEIN-RELATED"/>
    <property type="match status" value="1"/>
</dbReference>
<feature type="transmembrane region" description="Helical" evidence="1">
    <location>
        <begin position="170"/>
        <end position="195"/>
    </location>
</feature>
<dbReference type="Pfam" id="PF12730">
    <property type="entry name" value="ABC2_membrane_4"/>
    <property type="match status" value="1"/>
</dbReference>
<protein>
    <recommendedName>
        <fullName evidence="3">ABC-2 type transport system permease protein</fullName>
    </recommendedName>
</protein>
<reference evidence="2" key="1">
    <citation type="submission" date="2015-08" db="EMBL/GenBank/DDBJ databases">
        <title>Complete DNA Sequence of Pseudomonas syringae pv. actinidiae, the Causal Agent of Kiwifruit Canker Disease.</title>
        <authorList>
            <person name="Rikkerink E.H.A."/>
            <person name="Fineran P.C."/>
        </authorList>
    </citation>
    <scope>NUCLEOTIDE SEQUENCE</scope>
    <source>
        <strain evidence="2">DSM 13666</strain>
    </source>
</reference>
<evidence type="ECO:0000256" key="1">
    <source>
        <dbReference type="SAM" id="Phobius"/>
    </source>
</evidence>
<dbReference type="CDD" id="cd21809">
    <property type="entry name" value="ABC-2_lan_permease-like"/>
    <property type="match status" value="1"/>
</dbReference>
<evidence type="ECO:0008006" key="3">
    <source>
        <dbReference type="Google" id="ProtNLM"/>
    </source>
</evidence>
<organism evidence="2">
    <name type="scientific">Halalkalibacterium halodurans</name>
    <name type="common">Bacillus halodurans</name>
    <dbReference type="NCBI Taxonomy" id="86665"/>
    <lineage>
        <taxon>Bacteria</taxon>
        <taxon>Bacillati</taxon>
        <taxon>Bacillota</taxon>
        <taxon>Bacilli</taxon>
        <taxon>Bacillales</taxon>
        <taxon>Bacillaceae</taxon>
        <taxon>Halalkalibacterium (ex Joshi et al. 2022)</taxon>
    </lineage>
</organism>
<name>A0A0M0KDQ2_ALKHA</name>
<evidence type="ECO:0000313" key="2">
    <source>
        <dbReference type="EMBL" id="KOO36961.1"/>
    </source>
</evidence>
<gene>
    <name evidence="2" type="ORF">AMD02_16390</name>
</gene>
<feature type="transmembrane region" description="Helical" evidence="1">
    <location>
        <begin position="18"/>
        <end position="40"/>
    </location>
</feature>
<dbReference type="PANTHER" id="PTHR37305:SF1">
    <property type="entry name" value="MEMBRANE PROTEIN"/>
    <property type="match status" value="1"/>
</dbReference>
<sequence>MFFNVLEVEWNKLKHMKVWIIVIAGPLLASVIGFFPYFTIDASEWIALATQMILAHSALFLPLLTGIYAALICSYEHQHGGWKQLLALPVERYHVYIAKFVVIITLLLLTQIVFFFSVWLVGVARGYSISSFTYMPLLVSVLAGFLSCLPLAALQLWLATRFTSFAAPSVMNVMLTVPAILIANSEVLGPLYPWAHPLLSMTQGFSMGLGGDAGFLASNTAFVVTLILSFLLFSVGGVISFQRKQWT</sequence>
<keyword evidence="1" id="KW-0472">Membrane</keyword>
<keyword evidence="1" id="KW-1133">Transmembrane helix</keyword>
<comment type="caution">
    <text evidence="2">The sequence shown here is derived from an EMBL/GenBank/DDBJ whole genome shotgun (WGS) entry which is preliminary data.</text>
</comment>
<dbReference type="RefSeq" id="WP_010896625.1">
    <property type="nucleotide sequence ID" value="NZ_CP040441.1"/>
</dbReference>
<feature type="transmembrane region" description="Helical" evidence="1">
    <location>
        <begin position="134"/>
        <end position="158"/>
    </location>
</feature>
<keyword evidence="1" id="KW-0812">Transmembrane</keyword>
<feature type="transmembrane region" description="Helical" evidence="1">
    <location>
        <begin position="96"/>
        <end position="122"/>
    </location>
</feature>
<dbReference type="OMA" id="CVMIAGR"/>
<dbReference type="EMBL" id="LILD01000003">
    <property type="protein sequence ID" value="KOO36961.1"/>
    <property type="molecule type" value="Genomic_DNA"/>
</dbReference>